<dbReference type="CDD" id="cd04301">
    <property type="entry name" value="NAT_SF"/>
    <property type="match status" value="2"/>
</dbReference>
<dbReference type="Proteomes" id="UP000520814">
    <property type="component" value="Unassembled WGS sequence"/>
</dbReference>
<organism evidence="4 5">
    <name type="scientific">Armatimonas rosea</name>
    <dbReference type="NCBI Taxonomy" id="685828"/>
    <lineage>
        <taxon>Bacteria</taxon>
        <taxon>Bacillati</taxon>
        <taxon>Armatimonadota</taxon>
        <taxon>Armatimonadia</taxon>
        <taxon>Armatimonadales</taxon>
        <taxon>Armatimonadaceae</taxon>
        <taxon>Armatimonas</taxon>
    </lineage>
</organism>
<evidence type="ECO:0000259" key="3">
    <source>
        <dbReference type="PROSITE" id="PS51186"/>
    </source>
</evidence>
<keyword evidence="1 4" id="KW-0808">Transferase</keyword>
<feature type="domain" description="N-acetyltransferase" evidence="3">
    <location>
        <begin position="1"/>
        <end position="151"/>
    </location>
</feature>
<dbReference type="PANTHER" id="PTHR43877:SF6">
    <property type="entry name" value="GCN5-RELATED N-ACETYLTRANSFERASE"/>
    <property type="match status" value="1"/>
</dbReference>
<dbReference type="PROSITE" id="PS51186">
    <property type="entry name" value="GNAT"/>
    <property type="match status" value="2"/>
</dbReference>
<evidence type="ECO:0000313" key="5">
    <source>
        <dbReference type="Proteomes" id="UP000520814"/>
    </source>
</evidence>
<keyword evidence="5" id="KW-1185">Reference proteome</keyword>
<comment type="caution">
    <text evidence="4">The sequence shown here is derived from an EMBL/GenBank/DDBJ whole genome shotgun (WGS) entry which is preliminary data.</text>
</comment>
<evidence type="ECO:0000256" key="1">
    <source>
        <dbReference type="ARBA" id="ARBA00022679"/>
    </source>
</evidence>
<name>A0A7W9SMI4_ARMRO</name>
<dbReference type="InterPro" id="IPR016181">
    <property type="entry name" value="Acyl_CoA_acyltransferase"/>
</dbReference>
<protein>
    <submittedName>
        <fullName evidence="4">GNAT superfamily N-acetyltransferase</fullName>
    </submittedName>
</protein>
<dbReference type="PANTHER" id="PTHR43877">
    <property type="entry name" value="AMINOALKYLPHOSPHONATE N-ACETYLTRANSFERASE-RELATED-RELATED"/>
    <property type="match status" value="1"/>
</dbReference>
<dbReference type="Pfam" id="PF00583">
    <property type="entry name" value="Acetyltransf_1"/>
    <property type="match status" value="2"/>
</dbReference>
<evidence type="ECO:0000256" key="2">
    <source>
        <dbReference type="ARBA" id="ARBA00023315"/>
    </source>
</evidence>
<accession>A0A7W9SMI4</accession>
<feature type="domain" description="N-acetyltransferase" evidence="3">
    <location>
        <begin position="181"/>
        <end position="320"/>
    </location>
</feature>
<dbReference type="GO" id="GO:0016747">
    <property type="term" value="F:acyltransferase activity, transferring groups other than amino-acyl groups"/>
    <property type="evidence" value="ECO:0007669"/>
    <property type="project" value="InterPro"/>
</dbReference>
<dbReference type="RefSeq" id="WP_184192978.1">
    <property type="nucleotide sequence ID" value="NZ_JACHGW010000001.1"/>
</dbReference>
<dbReference type="InterPro" id="IPR000182">
    <property type="entry name" value="GNAT_dom"/>
</dbReference>
<dbReference type="InterPro" id="IPR050832">
    <property type="entry name" value="Bact_Acetyltransf"/>
</dbReference>
<proteinExistence type="predicted"/>
<dbReference type="SUPFAM" id="SSF55729">
    <property type="entry name" value="Acyl-CoA N-acyltransferases (Nat)"/>
    <property type="match status" value="2"/>
</dbReference>
<dbReference type="EMBL" id="JACHGW010000001">
    <property type="protein sequence ID" value="MBB6049370.1"/>
    <property type="molecule type" value="Genomic_DNA"/>
</dbReference>
<sequence>MTIRPDTLSEADYAARIAISHACYPDYVETIEEMRFSDANRDPKIKWARFLVERDGKVIAAGGYSQSTDMYHPQKFGISISVLPEHEGQGIGKALYAHLLDALAPHDPILLRSNAREDKPRALRFLTDRGFTEAMREWESRLATQTFDPAPFVEAARKATDAGITVQSVGELAKAVPDWKQRLKELDWTLTLDIPATDVLTDPGFEHFEKTTLSNPDFLPEAWFIAIDSDGDHWVGESALWKSAGEPDVLYVGVTGVRREYRRKGIATALKLAAVQWAKDAGIREIRTWNAQQNRAMLSINEALGFEKIPAWISYEKNLKDETK</sequence>
<keyword evidence="2" id="KW-0012">Acyltransferase</keyword>
<dbReference type="Gene3D" id="3.40.630.30">
    <property type="match status" value="1"/>
</dbReference>
<evidence type="ECO:0000313" key="4">
    <source>
        <dbReference type="EMBL" id="MBB6049370.1"/>
    </source>
</evidence>
<reference evidence="4 5" key="1">
    <citation type="submission" date="2020-08" db="EMBL/GenBank/DDBJ databases">
        <title>Genomic Encyclopedia of Type Strains, Phase IV (KMG-IV): sequencing the most valuable type-strain genomes for metagenomic binning, comparative biology and taxonomic classification.</title>
        <authorList>
            <person name="Goeker M."/>
        </authorList>
    </citation>
    <scope>NUCLEOTIDE SEQUENCE [LARGE SCALE GENOMIC DNA]</scope>
    <source>
        <strain evidence="4 5">DSM 23562</strain>
    </source>
</reference>
<gene>
    <name evidence="4" type="ORF">HNQ39_001132</name>
</gene>
<dbReference type="AlphaFoldDB" id="A0A7W9SMI4"/>